<proteinExistence type="predicted"/>
<gene>
    <name evidence="8" type="ORF">MNEG_6364</name>
</gene>
<dbReference type="RefSeq" id="XP_013900612.1">
    <property type="nucleotide sequence ID" value="XM_014045158.1"/>
</dbReference>
<dbReference type="GO" id="GO:0005524">
    <property type="term" value="F:ATP binding"/>
    <property type="evidence" value="ECO:0007669"/>
    <property type="project" value="UniProtKB-KW"/>
</dbReference>
<reference evidence="8 9" key="1">
    <citation type="journal article" date="2013" name="BMC Genomics">
        <title>Reconstruction of the lipid metabolism for the microalga Monoraphidium neglectum from its genome sequence reveals characteristics suitable for biofuel production.</title>
        <authorList>
            <person name="Bogen C."/>
            <person name="Al-Dilaimi A."/>
            <person name="Albersmeier A."/>
            <person name="Wichmann J."/>
            <person name="Grundmann M."/>
            <person name="Rupp O."/>
            <person name="Lauersen K.J."/>
            <person name="Blifernez-Klassen O."/>
            <person name="Kalinowski J."/>
            <person name="Goesmann A."/>
            <person name="Mussgnug J.H."/>
            <person name="Kruse O."/>
        </authorList>
    </citation>
    <scope>NUCLEOTIDE SEQUENCE [LARGE SCALE GENOMIC DNA]</scope>
    <source>
        <strain evidence="8 9">SAG 48.87</strain>
    </source>
</reference>
<dbReference type="EC" id="2.7.11.1" evidence="8"/>
<dbReference type="AlphaFoldDB" id="A0A0D2JR94"/>
<evidence type="ECO:0000256" key="6">
    <source>
        <dbReference type="SAM" id="MobiDB-lite"/>
    </source>
</evidence>
<dbReference type="GeneID" id="25739240"/>
<dbReference type="OrthoDB" id="408964at2759"/>
<keyword evidence="9" id="KW-1185">Reference proteome</keyword>
<keyword evidence="5" id="KW-0067">ATP-binding</keyword>
<dbReference type="InterPro" id="IPR000719">
    <property type="entry name" value="Prot_kinase_dom"/>
</dbReference>
<evidence type="ECO:0000313" key="9">
    <source>
        <dbReference type="Proteomes" id="UP000054498"/>
    </source>
</evidence>
<dbReference type="InterPro" id="IPR030616">
    <property type="entry name" value="Aur-like"/>
</dbReference>
<evidence type="ECO:0000259" key="7">
    <source>
        <dbReference type="PROSITE" id="PS50011"/>
    </source>
</evidence>
<dbReference type="InterPro" id="IPR011009">
    <property type="entry name" value="Kinase-like_dom_sf"/>
</dbReference>
<dbReference type="STRING" id="145388.A0A0D2JR94"/>
<name>A0A0D2JR94_9CHLO</name>
<feature type="region of interest" description="Disordered" evidence="6">
    <location>
        <begin position="104"/>
        <end position="159"/>
    </location>
</feature>
<keyword evidence="2 8" id="KW-0808">Transferase</keyword>
<organism evidence="8 9">
    <name type="scientific">Monoraphidium neglectum</name>
    <dbReference type="NCBI Taxonomy" id="145388"/>
    <lineage>
        <taxon>Eukaryota</taxon>
        <taxon>Viridiplantae</taxon>
        <taxon>Chlorophyta</taxon>
        <taxon>core chlorophytes</taxon>
        <taxon>Chlorophyceae</taxon>
        <taxon>CS clade</taxon>
        <taxon>Sphaeropleales</taxon>
        <taxon>Selenastraceae</taxon>
        <taxon>Monoraphidium</taxon>
    </lineage>
</organism>
<keyword evidence="1" id="KW-0723">Serine/threonine-protein kinase</keyword>
<protein>
    <submittedName>
        <fullName evidence="8">Aurora kinase, other</fullName>
        <ecNumber evidence="8">2.7.11.1</ecNumber>
    </submittedName>
</protein>
<keyword evidence="4 8" id="KW-0418">Kinase</keyword>
<evidence type="ECO:0000256" key="4">
    <source>
        <dbReference type="ARBA" id="ARBA00022777"/>
    </source>
</evidence>
<dbReference type="EMBL" id="KK101245">
    <property type="protein sequence ID" value="KIZ01593.1"/>
    <property type="molecule type" value="Genomic_DNA"/>
</dbReference>
<dbReference type="GO" id="GO:0004674">
    <property type="term" value="F:protein serine/threonine kinase activity"/>
    <property type="evidence" value="ECO:0007669"/>
    <property type="project" value="UniProtKB-KW"/>
</dbReference>
<evidence type="ECO:0000256" key="5">
    <source>
        <dbReference type="ARBA" id="ARBA00022840"/>
    </source>
</evidence>
<evidence type="ECO:0000256" key="2">
    <source>
        <dbReference type="ARBA" id="ARBA00022679"/>
    </source>
</evidence>
<evidence type="ECO:0000256" key="3">
    <source>
        <dbReference type="ARBA" id="ARBA00022741"/>
    </source>
</evidence>
<feature type="compositionally biased region" description="Low complexity" evidence="6">
    <location>
        <begin position="122"/>
        <end position="147"/>
    </location>
</feature>
<sequence length="159" mass="17181">MAPEVLNCPLKDDPQENKEIKRLHYTSSVDTWAVGCLAFELTVGFPPFIAEKTADITARIQAGKVQYPSKMSEEQRDFVDWALQRNPADRPTVAELLQHPWITLHQRRNSQRNIGGSGDGSSGNSDGAAAAGRAARAAAGRAVSSRNLNTGSHRAGGSR</sequence>
<accession>A0A0D2JR94</accession>
<evidence type="ECO:0000313" key="8">
    <source>
        <dbReference type="EMBL" id="KIZ01593.1"/>
    </source>
</evidence>
<feature type="domain" description="Protein kinase" evidence="7">
    <location>
        <begin position="1"/>
        <end position="102"/>
    </location>
</feature>
<dbReference type="Gene3D" id="1.10.510.10">
    <property type="entry name" value="Transferase(Phosphotransferase) domain 1"/>
    <property type="match status" value="1"/>
</dbReference>
<dbReference type="Pfam" id="PF00069">
    <property type="entry name" value="Pkinase"/>
    <property type="match status" value="1"/>
</dbReference>
<dbReference type="PROSITE" id="PS50011">
    <property type="entry name" value="PROTEIN_KINASE_DOM"/>
    <property type="match status" value="1"/>
</dbReference>
<dbReference type="SUPFAM" id="SSF56112">
    <property type="entry name" value="Protein kinase-like (PK-like)"/>
    <property type="match status" value="1"/>
</dbReference>
<dbReference type="Proteomes" id="UP000054498">
    <property type="component" value="Unassembled WGS sequence"/>
</dbReference>
<dbReference type="PANTHER" id="PTHR24350">
    <property type="entry name" value="SERINE/THREONINE-PROTEIN KINASE IAL-RELATED"/>
    <property type="match status" value="1"/>
</dbReference>
<dbReference type="KEGG" id="mng:MNEG_6364"/>
<keyword evidence="3" id="KW-0547">Nucleotide-binding</keyword>
<evidence type="ECO:0000256" key="1">
    <source>
        <dbReference type="ARBA" id="ARBA00022527"/>
    </source>
</evidence>